<dbReference type="GO" id="GO:0102559">
    <property type="term" value="F:peptide chain release factor N(5)-glutamine methyltransferase activity"/>
    <property type="evidence" value="ECO:0007669"/>
    <property type="project" value="UniProtKB-EC"/>
</dbReference>
<protein>
    <recommendedName>
        <fullName evidence="4">Release factor glutamine methyltransferase</fullName>
        <shortName evidence="4">RF MTase</shortName>
        <ecNumber evidence="4">2.1.1.297</ecNumber>
    </recommendedName>
    <alternativeName>
        <fullName evidence="4">N5-glutamine methyltransferase PrmC</fullName>
    </alternativeName>
    <alternativeName>
        <fullName evidence="4">Protein-(glutamine-N5) MTase PrmC</fullName>
    </alternativeName>
    <alternativeName>
        <fullName evidence="4">Protein-glutamine N-methyltransferase PrmC</fullName>
    </alternativeName>
</protein>
<organism evidence="7 8">
    <name type="scientific">Tepidimonas fonticaldi</name>
    <dbReference type="NCBI Taxonomy" id="1101373"/>
    <lineage>
        <taxon>Bacteria</taxon>
        <taxon>Pseudomonadati</taxon>
        <taxon>Pseudomonadota</taxon>
        <taxon>Betaproteobacteria</taxon>
        <taxon>Burkholderiales</taxon>
        <taxon>Tepidimonas</taxon>
    </lineage>
</organism>
<dbReference type="Gene3D" id="3.40.50.150">
    <property type="entry name" value="Vaccinia Virus protein VP39"/>
    <property type="match status" value="1"/>
</dbReference>
<feature type="domain" description="Methyltransferase" evidence="5">
    <location>
        <begin position="124"/>
        <end position="174"/>
    </location>
</feature>
<evidence type="ECO:0000313" key="8">
    <source>
        <dbReference type="Proteomes" id="UP000091969"/>
    </source>
</evidence>
<dbReference type="CDD" id="cd02440">
    <property type="entry name" value="AdoMet_MTases"/>
    <property type="match status" value="1"/>
</dbReference>
<dbReference type="EC" id="2.1.1.297" evidence="4"/>
<proteinExistence type="inferred from homology"/>
<comment type="similarity">
    <text evidence="4">Belongs to the protein N5-glutamine methyltransferase family. PrmC subfamily.</text>
</comment>
<accession>A0A1A6DU26</accession>
<dbReference type="PANTHER" id="PTHR18895">
    <property type="entry name" value="HEMK METHYLTRANSFERASE"/>
    <property type="match status" value="1"/>
</dbReference>
<keyword evidence="3 4" id="KW-0949">S-adenosyl-L-methionine</keyword>
<dbReference type="InterPro" id="IPR029063">
    <property type="entry name" value="SAM-dependent_MTases_sf"/>
</dbReference>
<dbReference type="PANTHER" id="PTHR18895:SF74">
    <property type="entry name" value="MTRF1L RELEASE FACTOR GLUTAMINE METHYLTRANSFERASE"/>
    <property type="match status" value="1"/>
</dbReference>
<keyword evidence="1 4" id="KW-0489">Methyltransferase</keyword>
<evidence type="ECO:0000259" key="6">
    <source>
        <dbReference type="Pfam" id="PF17827"/>
    </source>
</evidence>
<dbReference type="EMBL" id="LZDH01000056">
    <property type="protein sequence ID" value="OBS30176.1"/>
    <property type="molecule type" value="Genomic_DNA"/>
</dbReference>
<feature type="binding site" evidence="4">
    <location>
        <position position="215"/>
    </location>
    <ligand>
        <name>S-adenosyl-L-methionine</name>
        <dbReference type="ChEBI" id="CHEBI:59789"/>
    </ligand>
</feature>
<dbReference type="OrthoDB" id="9800643at2"/>
<dbReference type="Proteomes" id="UP000091969">
    <property type="component" value="Unassembled WGS sequence"/>
</dbReference>
<dbReference type="InterPro" id="IPR040758">
    <property type="entry name" value="PrmC_N"/>
</dbReference>
<dbReference type="InterPro" id="IPR002052">
    <property type="entry name" value="DNA_methylase_N6_adenine_CS"/>
</dbReference>
<dbReference type="AlphaFoldDB" id="A0A1A6DU26"/>
<feature type="binding site" evidence="4">
    <location>
        <begin position="215"/>
        <end position="218"/>
    </location>
    <ligand>
        <name>substrate</name>
    </ligand>
</feature>
<feature type="binding site" evidence="4">
    <location>
        <position position="156"/>
    </location>
    <ligand>
        <name>S-adenosyl-L-methionine</name>
        <dbReference type="ChEBI" id="CHEBI:59789"/>
    </ligand>
</feature>
<dbReference type="HAMAP" id="MF_02126">
    <property type="entry name" value="RF_methyltr_PrmC"/>
    <property type="match status" value="1"/>
</dbReference>
<dbReference type="PROSITE" id="PS00092">
    <property type="entry name" value="N6_MTASE"/>
    <property type="match status" value="1"/>
</dbReference>
<dbReference type="Gene3D" id="1.10.8.10">
    <property type="entry name" value="DNA helicase RuvA subunit, C-terminal domain"/>
    <property type="match status" value="1"/>
</dbReference>
<feature type="domain" description="Release factor glutamine methyltransferase N-terminal" evidence="6">
    <location>
        <begin position="21"/>
        <end position="88"/>
    </location>
</feature>
<dbReference type="InterPro" id="IPR025714">
    <property type="entry name" value="Methyltranfer_dom"/>
</dbReference>
<dbReference type="NCBIfam" id="TIGR03534">
    <property type="entry name" value="RF_mod_PrmC"/>
    <property type="match status" value="1"/>
</dbReference>
<dbReference type="GO" id="GO:0032259">
    <property type="term" value="P:methylation"/>
    <property type="evidence" value="ECO:0007669"/>
    <property type="project" value="UniProtKB-KW"/>
</dbReference>
<gene>
    <name evidence="4" type="primary">prmC</name>
    <name evidence="7" type="ORF">A9O67_03710</name>
</gene>
<comment type="catalytic activity">
    <reaction evidence="4">
        <text>L-glutaminyl-[peptide chain release factor] + S-adenosyl-L-methionine = N(5)-methyl-L-glutaminyl-[peptide chain release factor] + S-adenosyl-L-homocysteine + H(+)</text>
        <dbReference type="Rhea" id="RHEA:42896"/>
        <dbReference type="Rhea" id="RHEA-COMP:10271"/>
        <dbReference type="Rhea" id="RHEA-COMP:10272"/>
        <dbReference type="ChEBI" id="CHEBI:15378"/>
        <dbReference type="ChEBI" id="CHEBI:30011"/>
        <dbReference type="ChEBI" id="CHEBI:57856"/>
        <dbReference type="ChEBI" id="CHEBI:59789"/>
        <dbReference type="ChEBI" id="CHEBI:61891"/>
        <dbReference type="EC" id="2.1.1.297"/>
    </reaction>
</comment>
<evidence type="ECO:0000256" key="4">
    <source>
        <dbReference type="HAMAP-Rule" id="MF_02126"/>
    </source>
</evidence>
<dbReference type="RefSeq" id="WP_068608361.1">
    <property type="nucleotide sequence ID" value="NZ_LZDH01000056.1"/>
</dbReference>
<dbReference type="Pfam" id="PF17827">
    <property type="entry name" value="PrmC_N"/>
    <property type="match status" value="1"/>
</dbReference>
<comment type="caution">
    <text evidence="7">The sequence shown here is derived from an EMBL/GenBank/DDBJ whole genome shotgun (WGS) entry which is preliminary data.</text>
</comment>
<keyword evidence="2 4" id="KW-0808">Transferase</keyword>
<comment type="function">
    <text evidence="4">Methylates the class 1 translation termination release factors RF1/PrfA and RF2/PrfB on the glutamine residue of the universally conserved GGQ motif.</text>
</comment>
<evidence type="ECO:0000256" key="3">
    <source>
        <dbReference type="ARBA" id="ARBA00022691"/>
    </source>
</evidence>
<dbReference type="Pfam" id="PF13847">
    <property type="entry name" value="Methyltransf_31"/>
    <property type="match status" value="1"/>
</dbReference>
<evidence type="ECO:0000313" key="7">
    <source>
        <dbReference type="EMBL" id="OBS30176.1"/>
    </source>
</evidence>
<dbReference type="STRING" id="1101373.A9O67_03710"/>
<dbReference type="InterPro" id="IPR004556">
    <property type="entry name" value="HemK-like"/>
</dbReference>
<feature type="binding site" evidence="4">
    <location>
        <position position="183"/>
    </location>
    <ligand>
        <name>S-adenosyl-L-methionine</name>
        <dbReference type="ChEBI" id="CHEBI:59789"/>
    </ligand>
</feature>
<evidence type="ECO:0000256" key="1">
    <source>
        <dbReference type="ARBA" id="ARBA00022603"/>
    </source>
</evidence>
<evidence type="ECO:0000256" key="2">
    <source>
        <dbReference type="ARBA" id="ARBA00022679"/>
    </source>
</evidence>
<dbReference type="NCBIfam" id="TIGR00536">
    <property type="entry name" value="hemK_fam"/>
    <property type="match status" value="1"/>
</dbReference>
<sequence>MDAPPHPPPACGADAPSTLRDALRAAQARGMDRLDAQWLLLHALGRPLADRAWLLAHDDTPLAPEAAARYAALCQRRIDGEPLAYLTGERGFYGLTLRVDARVLDPRPDTETLVDWALAVLPAHAGVRVVDLGTGSGAIALALQHARPDAAVWGLDQSADALTVAAANGRRLGLPVRWVQGRWWSDWRPWPGGADDAGMADAPPWPARFDLIVANPPYLRADDPHLDALRHEPIGALVGGADGLDDLRAIVAGAPARLEPGGWLLLEHGWDQAEAVAALLQQGGWRDIDHRRDLGGHRRCTGGRWPG</sequence>
<dbReference type="InterPro" id="IPR050320">
    <property type="entry name" value="N5-glutamine_MTase"/>
</dbReference>
<reference evidence="7 8" key="1">
    <citation type="submission" date="2016-06" db="EMBL/GenBank/DDBJ databases">
        <title>Genome sequence of Tepidimonas fonticaldi PL17.</title>
        <authorList>
            <person name="Pinnaka A.K."/>
        </authorList>
    </citation>
    <scope>NUCLEOTIDE SEQUENCE [LARGE SCALE GENOMIC DNA]</scope>
    <source>
        <strain evidence="7 8">PL17</strain>
    </source>
</reference>
<feature type="binding site" evidence="4">
    <location>
        <begin position="133"/>
        <end position="137"/>
    </location>
    <ligand>
        <name>S-adenosyl-L-methionine</name>
        <dbReference type="ChEBI" id="CHEBI:59789"/>
    </ligand>
</feature>
<keyword evidence="8" id="KW-1185">Reference proteome</keyword>
<dbReference type="SUPFAM" id="SSF53335">
    <property type="entry name" value="S-adenosyl-L-methionine-dependent methyltransferases"/>
    <property type="match status" value="1"/>
</dbReference>
<name>A0A1A6DU26_9BURK</name>
<evidence type="ECO:0000259" key="5">
    <source>
        <dbReference type="Pfam" id="PF13847"/>
    </source>
</evidence>
<dbReference type="GO" id="GO:0003676">
    <property type="term" value="F:nucleic acid binding"/>
    <property type="evidence" value="ECO:0007669"/>
    <property type="project" value="InterPro"/>
</dbReference>
<dbReference type="InterPro" id="IPR019874">
    <property type="entry name" value="RF_methyltr_PrmC"/>
</dbReference>